<protein>
    <submittedName>
        <fullName evidence="2">Uncharacterized protein</fullName>
    </submittedName>
</protein>
<comment type="caution">
    <text evidence="2">The sequence shown here is derived from an EMBL/GenBank/DDBJ whole genome shotgun (WGS) entry which is preliminary data.</text>
</comment>
<dbReference type="RefSeq" id="WP_251797966.1">
    <property type="nucleotide sequence ID" value="NZ_JAMQOL010000013.1"/>
</dbReference>
<gene>
    <name evidence="2" type="ORF">LXN57_11130</name>
</gene>
<reference evidence="2 3" key="1">
    <citation type="submission" date="2022-06" db="EMBL/GenBank/DDBJ databases">
        <title>Actinoplanes abujensis sp. nov., isolated from Nigerian arid soil.</title>
        <authorList>
            <person name="Ding P."/>
        </authorList>
    </citation>
    <scope>NUCLEOTIDE SEQUENCE [LARGE SCALE GENOMIC DNA]</scope>
    <source>
        <strain evidence="3">TRM88002</strain>
    </source>
</reference>
<accession>A0ABT0XWI1</accession>
<name>A0ABT0XWI1_9ACTN</name>
<keyword evidence="1" id="KW-0812">Transmembrane</keyword>
<proteinExistence type="predicted"/>
<dbReference type="Proteomes" id="UP001523216">
    <property type="component" value="Unassembled WGS sequence"/>
</dbReference>
<sequence length="45" mass="4984">MSVASNDRETVAWAWPFVFGLLMLVTVAGVAYAVVWSWNFYAGTV</sequence>
<organism evidence="2 3">
    <name type="scientific">Paractinoplanes hotanensis</name>
    <dbReference type="NCBI Taxonomy" id="2906497"/>
    <lineage>
        <taxon>Bacteria</taxon>
        <taxon>Bacillati</taxon>
        <taxon>Actinomycetota</taxon>
        <taxon>Actinomycetes</taxon>
        <taxon>Micromonosporales</taxon>
        <taxon>Micromonosporaceae</taxon>
        <taxon>Paractinoplanes</taxon>
    </lineage>
</organism>
<evidence type="ECO:0000256" key="1">
    <source>
        <dbReference type="SAM" id="Phobius"/>
    </source>
</evidence>
<keyword evidence="1" id="KW-1133">Transmembrane helix</keyword>
<evidence type="ECO:0000313" key="3">
    <source>
        <dbReference type="Proteomes" id="UP001523216"/>
    </source>
</evidence>
<dbReference type="EMBL" id="JAMQOL010000013">
    <property type="protein sequence ID" value="MCM4078119.1"/>
    <property type="molecule type" value="Genomic_DNA"/>
</dbReference>
<keyword evidence="1" id="KW-0472">Membrane</keyword>
<evidence type="ECO:0000313" key="2">
    <source>
        <dbReference type="EMBL" id="MCM4078119.1"/>
    </source>
</evidence>
<keyword evidence="3" id="KW-1185">Reference proteome</keyword>
<feature type="transmembrane region" description="Helical" evidence="1">
    <location>
        <begin position="12"/>
        <end position="35"/>
    </location>
</feature>